<dbReference type="PANTHER" id="PTHR23232">
    <property type="entry name" value="KRAB DOMAIN C2H2 ZINC FINGER"/>
    <property type="match status" value="1"/>
</dbReference>
<protein>
    <submittedName>
        <fullName evidence="3">Zinc finger protein 680-like</fullName>
    </submittedName>
</protein>
<feature type="domain" description="KRAB" evidence="1">
    <location>
        <begin position="22"/>
        <end position="93"/>
    </location>
</feature>
<dbReference type="PROSITE" id="PS50805">
    <property type="entry name" value="KRAB"/>
    <property type="match status" value="1"/>
</dbReference>
<name>A0A3Q0E6P9_CARSF</name>
<dbReference type="GeneID" id="110596063"/>
<dbReference type="InterPro" id="IPR001909">
    <property type="entry name" value="KRAB"/>
</dbReference>
<dbReference type="CDD" id="cd07765">
    <property type="entry name" value="KRAB_A-box"/>
    <property type="match status" value="1"/>
</dbReference>
<dbReference type="GO" id="GO:0006355">
    <property type="term" value="P:regulation of DNA-templated transcription"/>
    <property type="evidence" value="ECO:0007669"/>
    <property type="project" value="InterPro"/>
</dbReference>
<keyword evidence="2" id="KW-1185">Reference proteome</keyword>
<dbReference type="KEGG" id="csyr:110596063"/>
<dbReference type="RefSeq" id="XP_021570622.1">
    <property type="nucleotide sequence ID" value="XM_021714947.1"/>
</dbReference>
<dbReference type="SMART" id="SM00349">
    <property type="entry name" value="KRAB"/>
    <property type="match status" value="1"/>
</dbReference>
<proteinExistence type="predicted"/>
<dbReference type="InterPro" id="IPR036051">
    <property type="entry name" value="KRAB_dom_sf"/>
</dbReference>
<dbReference type="AlphaFoldDB" id="A0A3Q0E6P9"/>
<dbReference type="SUPFAM" id="SSF109640">
    <property type="entry name" value="KRAB domain (Kruppel-associated box)"/>
    <property type="match status" value="1"/>
</dbReference>
<dbReference type="Gene3D" id="6.10.140.140">
    <property type="match status" value="1"/>
</dbReference>
<sequence length="258" mass="29509">MQVQGVSIEDPGTPRSQEMGLLSFKDVAIEFSSEEWECLDSPQRILYRTVMLENHRNLVFLGLAVSKPDLIMCLEQRKETWDVKRNGTLAKLPAVTSYYTDGLLPEKSIEDSLRKVPMGNYGINRRVEYESILLTFECLCKYWFLSQCTEKTHPKNSWSLTVSPRLEWTSWELWHLQGSYLVGCGAKGLQSQRVPGQADVEVLGEAAGTSGDWEKEKTSMYLKDLIVATKFVYRYSRHPQVVNKDVTVVTCNISKKRI</sequence>
<accession>A0A3Q0E6P9</accession>
<evidence type="ECO:0000259" key="1">
    <source>
        <dbReference type="PROSITE" id="PS50805"/>
    </source>
</evidence>
<dbReference type="Pfam" id="PF01352">
    <property type="entry name" value="KRAB"/>
    <property type="match status" value="1"/>
</dbReference>
<evidence type="ECO:0000313" key="2">
    <source>
        <dbReference type="Proteomes" id="UP000189704"/>
    </source>
</evidence>
<organism evidence="2 3">
    <name type="scientific">Carlito syrichta</name>
    <name type="common">Philippine tarsier</name>
    <name type="synonym">Tarsius syrichta</name>
    <dbReference type="NCBI Taxonomy" id="1868482"/>
    <lineage>
        <taxon>Eukaryota</taxon>
        <taxon>Metazoa</taxon>
        <taxon>Chordata</taxon>
        <taxon>Craniata</taxon>
        <taxon>Vertebrata</taxon>
        <taxon>Euteleostomi</taxon>
        <taxon>Mammalia</taxon>
        <taxon>Eutheria</taxon>
        <taxon>Euarchontoglires</taxon>
        <taxon>Primates</taxon>
        <taxon>Haplorrhini</taxon>
        <taxon>Tarsiiformes</taxon>
        <taxon>Tarsiidae</taxon>
        <taxon>Carlito</taxon>
    </lineage>
</organism>
<dbReference type="InterPro" id="IPR050169">
    <property type="entry name" value="Krueppel_C2H2_ZnF"/>
</dbReference>
<dbReference type="Proteomes" id="UP000189704">
    <property type="component" value="Unplaced"/>
</dbReference>
<gene>
    <name evidence="3" type="primary">LOC110596063</name>
</gene>
<evidence type="ECO:0000313" key="3">
    <source>
        <dbReference type="RefSeq" id="XP_021570622.1"/>
    </source>
</evidence>
<dbReference type="PANTHER" id="PTHR23232:SF163">
    <property type="entry name" value="ZINC FINGER PROTEIN 589"/>
    <property type="match status" value="1"/>
</dbReference>
<dbReference type="OrthoDB" id="9536971at2759"/>
<reference evidence="3" key="1">
    <citation type="submission" date="2025-08" db="UniProtKB">
        <authorList>
            <consortium name="RefSeq"/>
        </authorList>
    </citation>
    <scope>IDENTIFICATION</scope>
</reference>